<dbReference type="EMBL" id="JBHUOX010000057">
    <property type="protein sequence ID" value="MFD3003948.1"/>
    <property type="molecule type" value="Genomic_DNA"/>
</dbReference>
<organism evidence="1 2">
    <name type="scientific">Pontibacter toksunensis</name>
    <dbReference type="NCBI Taxonomy" id="1332631"/>
    <lineage>
        <taxon>Bacteria</taxon>
        <taxon>Pseudomonadati</taxon>
        <taxon>Bacteroidota</taxon>
        <taxon>Cytophagia</taxon>
        <taxon>Cytophagales</taxon>
        <taxon>Hymenobacteraceae</taxon>
        <taxon>Pontibacter</taxon>
    </lineage>
</organism>
<comment type="caution">
    <text evidence="1">The sequence shown here is derived from an EMBL/GenBank/DDBJ whole genome shotgun (WGS) entry which is preliminary data.</text>
</comment>
<reference evidence="2" key="1">
    <citation type="journal article" date="2019" name="Int. J. Syst. Evol. Microbiol.">
        <title>The Global Catalogue of Microorganisms (GCM) 10K type strain sequencing project: providing services to taxonomists for standard genome sequencing and annotation.</title>
        <authorList>
            <consortium name="The Broad Institute Genomics Platform"/>
            <consortium name="The Broad Institute Genome Sequencing Center for Infectious Disease"/>
            <person name="Wu L."/>
            <person name="Ma J."/>
        </authorList>
    </citation>
    <scope>NUCLEOTIDE SEQUENCE [LARGE SCALE GENOMIC DNA]</scope>
    <source>
        <strain evidence="2">KCTC 23984</strain>
    </source>
</reference>
<evidence type="ECO:0000313" key="2">
    <source>
        <dbReference type="Proteomes" id="UP001597641"/>
    </source>
</evidence>
<gene>
    <name evidence="1" type="ORF">ACFS7Z_26565</name>
</gene>
<dbReference type="Proteomes" id="UP001597641">
    <property type="component" value="Unassembled WGS sequence"/>
</dbReference>
<proteinExistence type="predicted"/>
<keyword evidence="2" id="KW-1185">Reference proteome</keyword>
<accession>A0ABW6C8Q3</accession>
<sequence>MTLSQFLCKPLADRTRLVLVHGNMLAVRLNKPCCIFLYRMRGFFAEVWYSKADSGVVKVRGFNGTSSL</sequence>
<dbReference type="RefSeq" id="WP_377492325.1">
    <property type="nucleotide sequence ID" value="NZ_JBHUOX010000057.1"/>
</dbReference>
<evidence type="ECO:0000313" key="1">
    <source>
        <dbReference type="EMBL" id="MFD3003948.1"/>
    </source>
</evidence>
<protein>
    <submittedName>
        <fullName evidence="1">Uncharacterized protein</fullName>
    </submittedName>
</protein>
<name>A0ABW6C8Q3_9BACT</name>